<organism evidence="1">
    <name type="scientific">viral metagenome</name>
    <dbReference type="NCBI Taxonomy" id="1070528"/>
    <lineage>
        <taxon>unclassified sequences</taxon>
        <taxon>metagenomes</taxon>
        <taxon>organismal metagenomes</taxon>
    </lineage>
</organism>
<reference evidence="1" key="1">
    <citation type="journal article" date="2020" name="Nature">
        <title>Giant virus diversity and host interactions through global metagenomics.</title>
        <authorList>
            <person name="Schulz F."/>
            <person name="Roux S."/>
            <person name="Paez-Espino D."/>
            <person name="Jungbluth S."/>
            <person name="Walsh D.A."/>
            <person name="Denef V.J."/>
            <person name="McMahon K.D."/>
            <person name="Konstantinidis K.T."/>
            <person name="Eloe-Fadrosh E.A."/>
            <person name="Kyrpides N.C."/>
            <person name="Woyke T."/>
        </authorList>
    </citation>
    <scope>NUCLEOTIDE SEQUENCE</scope>
    <source>
        <strain evidence="1">GVMAG-M-3300025860-12</strain>
    </source>
</reference>
<name>A0A6C0J637_9ZZZZ</name>
<evidence type="ECO:0000313" key="1">
    <source>
        <dbReference type="EMBL" id="QHU00166.1"/>
    </source>
</evidence>
<protein>
    <submittedName>
        <fullName evidence="1">Uncharacterized protein</fullName>
    </submittedName>
</protein>
<sequence>MENKYINNELIDIRLKIDILDKKIDLLLKNEETNTKNCDKMGNHVDFVESIYTKVKYPLEYITNKFNNLNKKDYVELPEIDNKK</sequence>
<dbReference type="EMBL" id="MN740324">
    <property type="protein sequence ID" value="QHU00166.1"/>
    <property type="molecule type" value="Genomic_DNA"/>
</dbReference>
<dbReference type="AlphaFoldDB" id="A0A6C0J637"/>
<accession>A0A6C0J637</accession>
<proteinExistence type="predicted"/>